<dbReference type="RefSeq" id="YP_009323174.1">
    <property type="nucleotide sequence ID" value="NC_031927.1"/>
</dbReference>
<dbReference type="InterPro" id="IPR037914">
    <property type="entry name" value="SpoVT-AbrB_sf"/>
</dbReference>
<dbReference type="EMBL" id="MT586120">
    <property type="protein sequence ID" value="QLF86292.1"/>
    <property type="molecule type" value="Genomic_DNA"/>
</dbReference>
<organism evidence="1 4">
    <name type="scientific">Synechococcus phage S-CAM7</name>
    <dbReference type="NCBI Taxonomy" id="1883368"/>
    <lineage>
        <taxon>Viruses</taxon>
        <taxon>Duplodnaviria</taxon>
        <taxon>Heunggongvirae</taxon>
        <taxon>Uroviricota</taxon>
        <taxon>Caudoviricetes</taxon>
        <taxon>Pantevenvirales</taxon>
        <taxon>Kyanoviridae</taxon>
        <taxon>Mazuvirus</taxon>
        <taxon>Mazuvirus scam7</taxon>
    </lineage>
</organism>
<name>A0A1D8KU22_9CAUD</name>
<evidence type="ECO:0000313" key="3">
    <source>
        <dbReference type="EMBL" id="QLF86292.1"/>
    </source>
</evidence>
<evidence type="ECO:0000313" key="5">
    <source>
        <dbReference type="Proteomes" id="UP000226384"/>
    </source>
</evidence>
<sequence length="57" mass="6648">MNKDRRFFVEIQEDVASGDLIVSIPPEILNEYCWYEGAELEWALEGDEVILRESTND</sequence>
<evidence type="ECO:0000313" key="4">
    <source>
        <dbReference type="Proteomes" id="UP000203902"/>
    </source>
</evidence>
<dbReference type="OrthoDB" id="25608at10239"/>
<dbReference type="Proteomes" id="UP000203902">
    <property type="component" value="Segment"/>
</dbReference>
<keyword evidence="4" id="KW-1185">Reference proteome</keyword>
<dbReference type="GeneID" id="30308295"/>
<gene>
    <name evidence="1" type="ORF">C490910_242</name>
    <name evidence="3" type="ORF">CC030809_00244</name>
    <name evidence="2" type="ORF">S420910_244</name>
</gene>
<proteinExistence type="predicted"/>
<evidence type="ECO:0000313" key="2">
    <source>
        <dbReference type="EMBL" id="AOV62431.1"/>
    </source>
</evidence>
<reference evidence="3 6" key="2">
    <citation type="submission" date="2020-06" db="EMBL/GenBank/DDBJ databases">
        <authorList>
            <person name="Puxty R.J."/>
            <person name="Weihe C."/>
            <person name="Marston M.F."/>
            <person name="Martiny J.B.H."/>
        </authorList>
    </citation>
    <scope>NUCLEOTIDE SEQUENCE [LARGE SCALE GENOMIC DNA]</scope>
    <source>
        <strain evidence="3">0809CC03</strain>
    </source>
</reference>
<evidence type="ECO:0000313" key="6">
    <source>
        <dbReference type="Proteomes" id="UP000510897"/>
    </source>
</evidence>
<accession>A0A1D8KU22</accession>
<dbReference type="Proteomes" id="UP000510897">
    <property type="component" value="Segment"/>
</dbReference>
<dbReference type="KEGG" id="vg:30308295"/>
<dbReference type="EMBL" id="KU686213">
    <property type="protein sequence ID" value="AOV62431.1"/>
    <property type="molecule type" value="Genomic_DNA"/>
</dbReference>
<dbReference type="EMBL" id="KU686212">
    <property type="protein sequence ID" value="AOV62165.1"/>
    <property type="molecule type" value="Genomic_DNA"/>
</dbReference>
<reference evidence="4 5" key="1">
    <citation type="journal article" date="2016" name="Virology">
        <title>The genomic content and context of auxiliary metabolic genes in marine cyanomyoviruses.</title>
        <authorList>
            <person name="Crummett L.T."/>
            <person name="Puxty R.J."/>
            <person name="Weihe C."/>
            <person name="Marston M.F."/>
            <person name="Martiny J.B."/>
        </authorList>
    </citation>
    <scope>NUCLEOTIDE SEQUENCE [LARGE SCALE GENOMIC DNA]</scope>
    <source>
        <strain evidence="1">0910CC49</strain>
        <strain evidence="2">0910SB42</strain>
    </source>
</reference>
<evidence type="ECO:0000313" key="1">
    <source>
        <dbReference type="EMBL" id="AOV62165.1"/>
    </source>
</evidence>
<protein>
    <submittedName>
        <fullName evidence="1">Uncharacterized protein</fullName>
    </submittedName>
</protein>
<dbReference type="SUPFAM" id="SSF89447">
    <property type="entry name" value="AbrB/MazE/MraZ-like"/>
    <property type="match status" value="1"/>
</dbReference>
<reference evidence="3 6" key="3">
    <citation type="submission" date="2020-07" db="EMBL/GenBank/DDBJ databases">
        <title>Signatures of coevolution in a cyanophage population.</title>
        <authorList>
            <person name="Abebe J."/>
        </authorList>
    </citation>
    <scope>NUCLEOTIDE SEQUENCE [LARGE SCALE GENOMIC DNA]</scope>
    <source>
        <strain evidence="3">0809CC03</strain>
    </source>
</reference>
<dbReference type="Proteomes" id="UP000226384">
    <property type="component" value="Segment"/>
</dbReference>